<dbReference type="InterPro" id="IPR003961">
    <property type="entry name" value="FN3_dom"/>
</dbReference>
<name>A0ABP9MZL7_9FLAO</name>
<organism evidence="4 5">
    <name type="scientific">Chryseobacterium ginsengisoli</name>
    <dbReference type="NCBI Taxonomy" id="363853"/>
    <lineage>
        <taxon>Bacteria</taxon>
        <taxon>Pseudomonadati</taxon>
        <taxon>Bacteroidota</taxon>
        <taxon>Flavobacteriia</taxon>
        <taxon>Flavobacteriales</taxon>
        <taxon>Weeksellaceae</taxon>
        <taxon>Chryseobacterium group</taxon>
        <taxon>Chryseobacterium</taxon>
    </lineage>
</organism>
<dbReference type="Gene3D" id="2.60.40.10">
    <property type="entry name" value="Immunoglobulins"/>
    <property type="match status" value="2"/>
</dbReference>
<keyword evidence="1 2" id="KW-0732">Signal</keyword>
<feature type="chain" id="PRO_5047398772" evidence="2">
    <location>
        <begin position="19"/>
        <end position="743"/>
    </location>
</feature>
<dbReference type="Pfam" id="PF20009">
    <property type="entry name" value="GEVED"/>
    <property type="match status" value="1"/>
</dbReference>
<evidence type="ECO:0000256" key="2">
    <source>
        <dbReference type="SAM" id="SignalP"/>
    </source>
</evidence>
<dbReference type="Pfam" id="PF23759">
    <property type="entry name" value="GBD_T9SS_assoc"/>
    <property type="match status" value="1"/>
</dbReference>
<feature type="signal peptide" evidence="2">
    <location>
        <begin position="1"/>
        <end position="18"/>
    </location>
</feature>
<dbReference type="InterPro" id="IPR045474">
    <property type="entry name" value="GEVED"/>
</dbReference>
<feature type="domain" description="Fibronectin type-III" evidence="3">
    <location>
        <begin position="426"/>
        <end position="520"/>
    </location>
</feature>
<dbReference type="EMBL" id="BAABHX010000010">
    <property type="protein sequence ID" value="GAA5101927.1"/>
    <property type="molecule type" value="Genomic_DNA"/>
</dbReference>
<accession>A0ABP9MZL7</accession>
<evidence type="ECO:0000259" key="3">
    <source>
        <dbReference type="PROSITE" id="PS50853"/>
    </source>
</evidence>
<dbReference type="NCBIfam" id="TIGR04183">
    <property type="entry name" value="Por_Secre_tail"/>
    <property type="match status" value="1"/>
</dbReference>
<protein>
    <submittedName>
        <fullName evidence="4">T9SS type A sorting domain-containing protein</fullName>
    </submittedName>
</protein>
<reference evidence="5" key="1">
    <citation type="journal article" date="2019" name="Int. J. Syst. Evol. Microbiol.">
        <title>The Global Catalogue of Microorganisms (GCM) 10K type strain sequencing project: providing services to taxonomists for standard genome sequencing and annotation.</title>
        <authorList>
            <consortium name="The Broad Institute Genomics Platform"/>
            <consortium name="The Broad Institute Genome Sequencing Center for Infectious Disease"/>
            <person name="Wu L."/>
            <person name="Ma J."/>
        </authorList>
    </citation>
    <scope>NUCLEOTIDE SEQUENCE [LARGE SCALE GENOMIC DNA]</scope>
    <source>
        <strain evidence="5">JCM 18019</strain>
    </source>
</reference>
<evidence type="ECO:0000313" key="5">
    <source>
        <dbReference type="Proteomes" id="UP001500353"/>
    </source>
</evidence>
<dbReference type="InterPro" id="IPR036116">
    <property type="entry name" value="FN3_sf"/>
</dbReference>
<dbReference type="InterPro" id="IPR056600">
    <property type="entry name" value="GBD_T9SS_assoc"/>
</dbReference>
<dbReference type="InterPro" id="IPR026444">
    <property type="entry name" value="Secre_tail"/>
</dbReference>
<proteinExistence type="predicted"/>
<dbReference type="PROSITE" id="PS50853">
    <property type="entry name" value="FN3"/>
    <property type="match status" value="2"/>
</dbReference>
<keyword evidence="5" id="KW-1185">Reference proteome</keyword>
<dbReference type="Proteomes" id="UP001500353">
    <property type="component" value="Unassembled WGS sequence"/>
</dbReference>
<gene>
    <name evidence="4" type="ORF">GCM10023210_42390</name>
</gene>
<feature type="domain" description="Fibronectin type-III" evidence="3">
    <location>
        <begin position="186"/>
        <end position="279"/>
    </location>
</feature>
<comment type="caution">
    <text evidence="4">The sequence shown here is derived from an EMBL/GenBank/DDBJ whole genome shotgun (WGS) entry which is preliminary data.</text>
</comment>
<dbReference type="SUPFAM" id="SSF49265">
    <property type="entry name" value="Fibronectin type III"/>
    <property type="match status" value="2"/>
</dbReference>
<evidence type="ECO:0000256" key="1">
    <source>
        <dbReference type="ARBA" id="ARBA00022729"/>
    </source>
</evidence>
<dbReference type="Pfam" id="PF18962">
    <property type="entry name" value="Por_Secre_tail"/>
    <property type="match status" value="1"/>
</dbReference>
<dbReference type="SMART" id="SM00060">
    <property type="entry name" value="FN3"/>
    <property type="match status" value="2"/>
</dbReference>
<evidence type="ECO:0000313" key="4">
    <source>
        <dbReference type="EMBL" id="GAA5101927.1"/>
    </source>
</evidence>
<dbReference type="InterPro" id="IPR013783">
    <property type="entry name" value="Ig-like_fold"/>
</dbReference>
<dbReference type="CDD" id="cd00063">
    <property type="entry name" value="FN3"/>
    <property type="match status" value="2"/>
</dbReference>
<dbReference type="Pfam" id="PF00041">
    <property type="entry name" value="fn3"/>
    <property type="match status" value="1"/>
</dbReference>
<sequence length="743" mass="77309">MKKFLLACMMAFGIGASAQISYTYGWDVSGLGSWTTSGSGSFSRSTTTPCNGAGSVRANNYYAGSSYLVSPALTGTNGGDLTVGFSYKVTQYSANTTGAASADFGVINLQWSTSASGPWTNAYTIDSSTHVVSASCATKTATISGLPASGNVYIRLEAKSGLSTSDNYIYFDDVTVSQGAAPSCLPPSIPTASNITLATADVSWTAPTSVPGSGYEYYLSTSSTSPTATTPATGTSATTTKSLSGLTGNTLYYIWVRSVCSTTDKSSWSQGGNFVTGYCFPTGGTGSTSYYLKTISTTGAVTNLSYSATSYSAYVNNSATTFSSYPGGTFNYSITNSNSSTCYFYIWIDWNNDLDFDDAGEAVLATTTYSAANSGTIVIPSGQALGAYRVRFGESESGTITSCGPSSYGNYVDYTLNIAAAPSCVAPSTGTITNITTSGADVSWTAPATVPANGYDLYYSTSSTTPTSTSNPNYSNISGTSKTLSGLTSSTSYYVWVRSNCSTTDKSAWGGPFLFSTSITNDNCGSPLPLTVGGSFASNAVVATNIGSTIDETPLSCQTNANNNVWYSVVVPPSGNLTIETKAVAGSPYTDSVINAFSGSCGNLTGVGCDDDSGDDAFSKLVLTGQTPGATLLVSVWRWSNSSVFDGQFQVSAYDSSLLLATNEVKDAKNNIKIYPNPFSDVLNISDASNVKNVLVTDVSGRLLKTITNPSSTLQLGELKQGMYLVTLEMKDGSKQTIKTIKK</sequence>
<dbReference type="RefSeq" id="WP_345208441.1">
    <property type="nucleotide sequence ID" value="NZ_BAABHX010000010.1"/>
</dbReference>